<organism evidence="1 2">
    <name type="scientific">Heterorhabditis bacteriophora</name>
    <name type="common">Entomopathogenic nematode worm</name>
    <dbReference type="NCBI Taxonomy" id="37862"/>
    <lineage>
        <taxon>Eukaryota</taxon>
        <taxon>Metazoa</taxon>
        <taxon>Ecdysozoa</taxon>
        <taxon>Nematoda</taxon>
        <taxon>Chromadorea</taxon>
        <taxon>Rhabditida</taxon>
        <taxon>Rhabditina</taxon>
        <taxon>Rhabditomorpha</taxon>
        <taxon>Strongyloidea</taxon>
        <taxon>Heterorhabditidae</taxon>
        <taxon>Heterorhabditis</taxon>
    </lineage>
</organism>
<keyword evidence="1" id="KW-1185">Reference proteome</keyword>
<dbReference type="WBParaSite" id="Hba_01783">
    <property type="protein sequence ID" value="Hba_01783"/>
    <property type="gene ID" value="Hba_01783"/>
</dbReference>
<evidence type="ECO:0000313" key="2">
    <source>
        <dbReference type="WBParaSite" id="Hba_01783"/>
    </source>
</evidence>
<proteinExistence type="predicted"/>
<sequence length="125" mass="14721">MITLDLRKTKKSSLLLTIVFRFAMRQLINGCRNICKSDLFGESNYFRRVLRSGVRVFGIQDDVIFHNNDVFQISIDDQVAVNSLKIDFNWTQRKSTMTYCTLLISNVQLRIFIKFLIIQLRKSCY</sequence>
<protein>
    <submittedName>
        <fullName evidence="2">Uncharacterized protein</fullName>
    </submittedName>
</protein>
<accession>A0A1I7WAS0</accession>
<dbReference type="Proteomes" id="UP000095283">
    <property type="component" value="Unplaced"/>
</dbReference>
<evidence type="ECO:0000313" key="1">
    <source>
        <dbReference type="Proteomes" id="UP000095283"/>
    </source>
</evidence>
<dbReference type="AlphaFoldDB" id="A0A1I7WAS0"/>
<name>A0A1I7WAS0_HETBA</name>
<reference evidence="2" key="1">
    <citation type="submission" date="2016-11" db="UniProtKB">
        <authorList>
            <consortium name="WormBaseParasite"/>
        </authorList>
    </citation>
    <scope>IDENTIFICATION</scope>
</reference>